<proteinExistence type="predicted"/>
<reference evidence="1" key="2">
    <citation type="submission" date="2023-03" db="EMBL/GenBank/DDBJ databases">
        <authorList>
            <person name="Inwood S.N."/>
            <person name="Skelly J.G."/>
            <person name="Guhlin J."/>
            <person name="Harrop T.W.R."/>
            <person name="Goldson S.G."/>
            <person name="Dearden P.K."/>
        </authorList>
    </citation>
    <scope>NUCLEOTIDE SEQUENCE</scope>
    <source>
        <strain evidence="1">Irish</strain>
        <tissue evidence="1">Whole body</tissue>
    </source>
</reference>
<dbReference type="Proteomes" id="UP001168990">
    <property type="component" value="Unassembled WGS sequence"/>
</dbReference>
<sequence>MNSTCRLAVRNNYCNKVLLGPDSRLHFNLRFKNQCYDTPQKTLVDVAIEPDSSTKIKSSNEITFQGCVTNDEQLNDLTALSAIFPIHRTTVSRIFYSILTILVNGTLD</sequence>
<evidence type="ECO:0000313" key="2">
    <source>
        <dbReference type="Proteomes" id="UP001168990"/>
    </source>
</evidence>
<evidence type="ECO:0000313" key="1">
    <source>
        <dbReference type="EMBL" id="KAK0172758.1"/>
    </source>
</evidence>
<gene>
    <name evidence="1" type="ORF">PV328_006036</name>
</gene>
<accession>A0AA39FNG0</accession>
<protein>
    <submittedName>
        <fullName evidence="1">Uncharacterized protein</fullName>
    </submittedName>
</protein>
<keyword evidence="2" id="KW-1185">Reference proteome</keyword>
<comment type="caution">
    <text evidence="1">The sequence shown here is derived from an EMBL/GenBank/DDBJ whole genome shotgun (WGS) entry which is preliminary data.</text>
</comment>
<name>A0AA39FNG0_9HYME</name>
<dbReference type="EMBL" id="JAQQBS010000002">
    <property type="protein sequence ID" value="KAK0172758.1"/>
    <property type="molecule type" value="Genomic_DNA"/>
</dbReference>
<reference evidence="1" key="1">
    <citation type="journal article" date="2023" name="bioRxiv">
        <title>Scaffold-level genome assemblies of two parasitoid biocontrol wasps reveal the parthenogenesis mechanism and an associated novel virus.</title>
        <authorList>
            <person name="Inwood S."/>
            <person name="Skelly J."/>
            <person name="Guhlin J."/>
            <person name="Harrop T."/>
            <person name="Goldson S."/>
            <person name="Dearden P."/>
        </authorList>
    </citation>
    <scope>NUCLEOTIDE SEQUENCE</scope>
    <source>
        <strain evidence="1">Irish</strain>
        <tissue evidence="1">Whole body</tissue>
    </source>
</reference>
<dbReference type="AlphaFoldDB" id="A0AA39FNG0"/>
<organism evidence="1 2">
    <name type="scientific">Microctonus aethiopoides</name>
    <dbReference type="NCBI Taxonomy" id="144406"/>
    <lineage>
        <taxon>Eukaryota</taxon>
        <taxon>Metazoa</taxon>
        <taxon>Ecdysozoa</taxon>
        <taxon>Arthropoda</taxon>
        <taxon>Hexapoda</taxon>
        <taxon>Insecta</taxon>
        <taxon>Pterygota</taxon>
        <taxon>Neoptera</taxon>
        <taxon>Endopterygota</taxon>
        <taxon>Hymenoptera</taxon>
        <taxon>Apocrita</taxon>
        <taxon>Ichneumonoidea</taxon>
        <taxon>Braconidae</taxon>
        <taxon>Euphorinae</taxon>
        <taxon>Microctonus</taxon>
    </lineage>
</organism>